<dbReference type="InterPro" id="IPR001322">
    <property type="entry name" value="Lamin_tail_dom"/>
</dbReference>
<accession>A0A382LMW2</accession>
<name>A0A382LMW2_9ZZZZ</name>
<feature type="domain" description="LysM" evidence="2">
    <location>
        <begin position="71"/>
        <end position="115"/>
    </location>
</feature>
<dbReference type="InterPro" id="IPR036779">
    <property type="entry name" value="LysM_dom_sf"/>
</dbReference>
<dbReference type="PROSITE" id="PS51841">
    <property type="entry name" value="LTD"/>
    <property type="match status" value="1"/>
</dbReference>
<feature type="domain" description="LTD" evidence="3">
    <location>
        <begin position="143"/>
        <end position="252"/>
    </location>
</feature>
<keyword evidence="1" id="KW-0812">Transmembrane</keyword>
<gene>
    <name evidence="4" type="ORF">METZ01_LOCUS290824</name>
</gene>
<dbReference type="Gene3D" id="3.10.350.10">
    <property type="entry name" value="LysM domain"/>
    <property type="match status" value="1"/>
</dbReference>
<dbReference type="PROSITE" id="PS51782">
    <property type="entry name" value="LYSM"/>
    <property type="match status" value="1"/>
</dbReference>
<evidence type="ECO:0000259" key="2">
    <source>
        <dbReference type="PROSITE" id="PS51782"/>
    </source>
</evidence>
<proteinExistence type="predicted"/>
<keyword evidence="1" id="KW-0472">Membrane</keyword>
<dbReference type="EMBL" id="UINC01088065">
    <property type="protein sequence ID" value="SVC37970.1"/>
    <property type="molecule type" value="Genomic_DNA"/>
</dbReference>
<keyword evidence="1" id="KW-1133">Transmembrane helix</keyword>
<dbReference type="GO" id="GO:0008932">
    <property type="term" value="F:lytic endotransglycosylase activity"/>
    <property type="evidence" value="ECO:0007669"/>
    <property type="project" value="TreeGrafter"/>
</dbReference>
<dbReference type="CDD" id="cd00118">
    <property type="entry name" value="LysM"/>
    <property type="match status" value="1"/>
</dbReference>
<evidence type="ECO:0008006" key="5">
    <source>
        <dbReference type="Google" id="ProtNLM"/>
    </source>
</evidence>
<evidence type="ECO:0000259" key="3">
    <source>
        <dbReference type="PROSITE" id="PS51841"/>
    </source>
</evidence>
<feature type="transmembrane region" description="Helical" evidence="1">
    <location>
        <begin position="6"/>
        <end position="28"/>
    </location>
</feature>
<reference evidence="4" key="1">
    <citation type="submission" date="2018-05" db="EMBL/GenBank/DDBJ databases">
        <authorList>
            <person name="Lanie J.A."/>
            <person name="Ng W.-L."/>
            <person name="Kazmierczak K.M."/>
            <person name="Andrzejewski T.M."/>
            <person name="Davidsen T.M."/>
            <person name="Wayne K.J."/>
            <person name="Tettelin H."/>
            <person name="Glass J.I."/>
            <person name="Rusch D."/>
            <person name="Podicherti R."/>
            <person name="Tsui H.-C.T."/>
            <person name="Winkler M.E."/>
        </authorList>
    </citation>
    <scope>NUCLEOTIDE SEQUENCE</scope>
</reference>
<evidence type="ECO:0000256" key="1">
    <source>
        <dbReference type="SAM" id="Phobius"/>
    </source>
</evidence>
<organism evidence="4">
    <name type="scientific">marine metagenome</name>
    <dbReference type="NCBI Taxonomy" id="408172"/>
    <lineage>
        <taxon>unclassified sequences</taxon>
        <taxon>metagenomes</taxon>
        <taxon>ecological metagenomes</taxon>
    </lineage>
</organism>
<dbReference type="SUPFAM" id="SSF54106">
    <property type="entry name" value="LysM domain"/>
    <property type="match status" value="1"/>
</dbReference>
<dbReference type="PANTHER" id="PTHR33734:SF22">
    <property type="entry name" value="MEMBRANE-BOUND LYTIC MUREIN TRANSGLYCOSYLASE D"/>
    <property type="match status" value="1"/>
</dbReference>
<dbReference type="PANTHER" id="PTHR33734">
    <property type="entry name" value="LYSM DOMAIN-CONTAINING GPI-ANCHORED PROTEIN 2"/>
    <property type="match status" value="1"/>
</dbReference>
<sequence length="252" mass="27921">MNITRWASYLILNVFVSASVAVAVLMYWDKYQRPYANIGTNLVETANVDYDESQEYKSDQVVSNESSHDSTTYRVSAGDTIGRIALQFNLTVEELMKANNISDPNRLSIDQQLVIPVTKSLEPTLRPMATALATDTVTISDLDTLPVTESSHRLEIRSVNSVGNLESERLVVVNWGATVSLLGWSIVSSEGETYDFPELRLYENGQVTVHTSVGNNSVTDLYWGKSESAWEPGVTMNLVDSSGNTHANYEIQ</sequence>
<dbReference type="AlphaFoldDB" id="A0A382LMW2"/>
<evidence type="ECO:0000313" key="4">
    <source>
        <dbReference type="EMBL" id="SVC37970.1"/>
    </source>
</evidence>
<dbReference type="SMART" id="SM00257">
    <property type="entry name" value="LysM"/>
    <property type="match status" value="1"/>
</dbReference>
<dbReference type="Pfam" id="PF01476">
    <property type="entry name" value="LysM"/>
    <property type="match status" value="1"/>
</dbReference>
<dbReference type="InterPro" id="IPR018392">
    <property type="entry name" value="LysM"/>
</dbReference>
<protein>
    <recommendedName>
        <fullName evidence="5">LysM domain-containing protein</fullName>
    </recommendedName>
</protein>